<dbReference type="PANTHER" id="PTHR23077">
    <property type="entry name" value="AAA-FAMILY ATPASE"/>
    <property type="match status" value="1"/>
</dbReference>
<dbReference type="SUPFAM" id="SSF52540">
    <property type="entry name" value="P-loop containing nucleoside triphosphate hydrolases"/>
    <property type="match status" value="1"/>
</dbReference>
<dbReference type="Proteomes" id="UP001556367">
    <property type="component" value="Unassembled WGS sequence"/>
</dbReference>
<dbReference type="SMART" id="SM00382">
    <property type="entry name" value="AAA"/>
    <property type="match status" value="1"/>
</dbReference>
<name>A0ABR3J176_9AGAR</name>
<dbReference type="InterPro" id="IPR003593">
    <property type="entry name" value="AAA+_ATPase"/>
</dbReference>
<keyword evidence="3" id="KW-1185">Reference proteome</keyword>
<dbReference type="InterPro" id="IPR050168">
    <property type="entry name" value="AAA_ATPase_domain"/>
</dbReference>
<organism evidence="2 3">
    <name type="scientific">Hohenbuehelia grisea</name>
    <dbReference type="NCBI Taxonomy" id="104357"/>
    <lineage>
        <taxon>Eukaryota</taxon>
        <taxon>Fungi</taxon>
        <taxon>Dikarya</taxon>
        <taxon>Basidiomycota</taxon>
        <taxon>Agaricomycotina</taxon>
        <taxon>Agaricomycetes</taxon>
        <taxon>Agaricomycetidae</taxon>
        <taxon>Agaricales</taxon>
        <taxon>Pleurotineae</taxon>
        <taxon>Pleurotaceae</taxon>
        <taxon>Hohenbuehelia</taxon>
    </lineage>
</organism>
<dbReference type="InterPro" id="IPR027417">
    <property type="entry name" value="P-loop_NTPase"/>
</dbReference>
<sequence length="623" mass="70233">MADTDDFVNVFINGGKERAEHEAENFHDKWIKNASAPFSMQEQSGADALLKAYPNHSLVMTSDWNLQLLSFPGVYAVPIQKNPLFTELFFIPLARRLGGPPGVLVDQVQLGAFSVAWEVRRYITIHYATCSKHTSLQSYDFIVYIIQFPRGFGAKTQYFILHDGPEDPARSLLLRVGIWADQLHDEIWVFNQGFWSKDRGLWEEVQKADWKDVILKQEFKETLQKDVFGFFASQDIYQELAIPWKRGLIMYGPPGNGKTISIKAIMKTCSARGFTPLYVKSFQSWMGEEGSMAAVFGKARQVSPCVIILEDLDSLINDRNRSFFLNQLDGLEGNDGLLVIGTTNHFDRLDPGLSTRPSRFDRKFLFDDPDRDERALYAKYWQNKLKSNKTIAFPDTLVDEVADMTDRFSFAYLKESFVSSLVTLAGYEGDDKPTFEKLLKDQIKTLRKQLDKPSFRSYTRTLPIPGPIAKPASSALPPQDPQLLRTYSHPYRTRGLAPTTSEGLENIEALTEQLHNLNPNLRTDEGPAGRHYRTDVRATRGRRDIQTLMDELSQSVTHGQGSAMSALPAGGHQTQTAGARQYVTRTGSSAGDQDYSGLLRAARLSDQDYSGLARAAQSYDPFN</sequence>
<dbReference type="InterPro" id="IPR003959">
    <property type="entry name" value="ATPase_AAA_core"/>
</dbReference>
<dbReference type="EMBL" id="JASNQZ010000012">
    <property type="protein sequence ID" value="KAL0949353.1"/>
    <property type="molecule type" value="Genomic_DNA"/>
</dbReference>
<reference evidence="3" key="1">
    <citation type="submission" date="2024-06" db="EMBL/GenBank/DDBJ databases">
        <title>Multi-omics analyses provide insights into the biosynthesis of the anticancer antibiotic pleurotin in Hohenbuehelia grisea.</title>
        <authorList>
            <person name="Weaver J.A."/>
            <person name="Alberti F."/>
        </authorList>
    </citation>
    <scope>NUCLEOTIDE SEQUENCE [LARGE SCALE GENOMIC DNA]</scope>
    <source>
        <strain evidence="3">T-177</strain>
    </source>
</reference>
<feature type="domain" description="AAA+ ATPase" evidence="1">
    <location>
        <begin position="244"/>
        <end position="370"/>
    </location>
</feature>
<evidence type="ECO:0000313" key="3">
    <source>
        <dbReference type="Proteomes" id="UP001556367"/>
    </source>
</evidence>
<accession>A0ABR3J176</accession>
<dbReference type="Pfam" id="PF00004">
    <property type="entry name" value="AAA"/>
    <property type="match status" value="1"/>
</dbReference>
<comment type="caution">
    <text evidence="2">The sequence shown here is derived from an EMBL/GenBank/DDBJ whole genome shotgun (WGS) entry which is preliminary data.</text>
</comment>
<proteinExistence type="predicted"/>
<dbReference type="Gene3D" id="3.40.50.300">
    <property type="entry name" value="P-loop containing nucleotide triphosphate hydrolases"/>
    <property type="match status" value="1"/>
</dbReference>
<evidence type="ECO:0000313" key="2">
    <source>
        <dbReference type="EMBL" id="KAL0949353.1"/>
    </source>
</evidence>
<dbReference type="PANTHER" id="PTHR23077:SF132">
    <property type="entry name" value="ATP-DEPENDENT ZN PROTEASE"/>
    <property type="match status" value="1"/>
</dbReference>
<gene>
    <name evidence="2" type="ORF">HGRIS_009423</name>
</gene>
<protein>
    <recommendedName>
        <fullName evidence="1">AAA+ ATPase domain-containing protein</fullName>
    </recommendedName>
</protein>
<evidence type="ECO:0000259" key="1">
    <source>
        <dbReference type="SMART" id="SM00382"/>
    </source>
</evidence>